<evidence type="ECO:0000313" key="2">
    <source>
        <dbReference type="Proteomes" id="UP000033636"/>
    </source>
</evidence>
<sequence length="230" mass="25282">MASPFMLLLWAAAVFGLTALFYRLLLDLVKPDPTALAIVFYMVLLTISQYAASKITTYLWFAVPAGVMTYVATVAMLDIITLREGFRYARNVVLAGFLSQFLITAVNLVVLNLPSVAAPNNIYAYVFSTSARVAMASPIAYLAAETLDAYIVARLGGAIWKRVITADPIAMTIDTLVFMPIAFWGVLPPPVYWETVLGQLAAKLTLAPVIVGVVYLNRRYLLKKAYEVSR</sequence>
<reference evidence="1" key="1">
    <citation type="submission" date="2024-07" db="EMBL/GenBank/DDBJ databases">
        <title>Metagenome and Metagenome-Assembled Genomes of Archaea from a hot spring from the geothermal field of Los Azufres, Mexico.</title>
        <authorList>
            <person name="Marin-Paredes R."/>
            <person name="Martinez-Romero E."/>
            <person name="Servin-Garciduenas L.E."/>
        </authorList>
    </citation>
    <scope>NUCLEOTIDE SEQUENCE</scope>
</reference>
<name>A0ACC6UYC8_9CREN</name>
<accession>A0ACC6UYC8</accession>
<organism evidence="1 2">
    <name type="scientific">Thermoproteus sp. AZ2</name>
    <dbReference type="NCBI Taxonomy" id="1609232"/>
    <lineage>
        <taxon>Archaea</taxon>
        <taxon>Thermoproteota</taxon>
        <taxon>Thermoprotei</taxon>
        <taxon>Thermoproteales</taxon>
        <taxon>Thermoproteaceae</taxon>
        <taxon>Thermoproteus</taxon>
    </lineage>
</organism>
<protein>
    <submittedName>
        <fullName evidence="1">Queuosine transporter</fullName>
    </submittedName>
</protein>
<gene>
    <name evidence="1" type="ORF">TU35_001010</name>
</gene>
<proteinExistence type="predicted"/>
<comment type="caution">
    <text evidence="1">The sequence shown here is derived from an EMBL/GenBank/DDBJ whole genome shotgun (WGS) entry which is preliminary data.</text>
</comment>
<evidence type="ECO:0000313" key="1">
    <source>
        <dbReference type="EMBL" id="MFB6489822.1"/>
    </source>
</evidence>
<dbReference type="Proteomes" id="UP000033636">
    <property type="component" value="Unassembled WGS sequence"/>
</dbReference>
<dbReference type="EMBL" id="JZWT02000002">
    <property type="protein sequence ID" value="MFB6489822.1"/>
    <property type="molecule type" value="Genomic_DNA"/>
</dbReference>